<reference evidence="3 4" key="1">
    <citation type="submission" date="2022-04" db="EMBL/GenBank/DDBJ databases">
        <title>Halobacillus sp. isolated from saltern.</title>
        <authorList>
            <person name="Won M."/>
            <person name="Lee C.-M."/>
            <person name="Woen H.-Y."/>
            <person name="Kwon S.-W."/>
        </authorList>
    </citation>
    <scope>NUCLEOTIDE SEQUENCE [LARGE SCALE GENOMIC DNA]</scope>
    <source>
        <strain evidence="3 4">SSTM10-2</strain>
    </source>
</reference>
<name>A0ABY4GU31_9BACI</name>
<dbReference type="RefSeq" id="WP_244751065.1">
    <property type="nucleotide sequence ID" value="NZ_CP095074.1"/>
</dbReference>
<dbReference type="GO" id="GO:0003677">
    <property type="term" value="F:DNA binding"/>
    <property type="evidence" value="ECO:0007669"/>
    <property type="project" value="UniProtKB-KW"/>
</dbReference>
<dbReference type="Pfam" id="PF14657">
    <property type="entry name" value="Arm-DNA-bind_4"/>
    <property type="match status" value="1"/>
</dbReference>
<proteinExistence type="predicted"/>
<evidence type="ECO:0000313" key="3">
    <source>
        <dbReference type="EMBL" id="UOQ91446.1"/>
    </source>
</evidence>
<keyword evidence="4" id="KW-1185">Reference proteome</keyword>
<dbReference type="InterPro" id="IPR028259">
    <property type="entry name" value="AP2-like_int_N"/>
</dbReference>
<evidence type="ECO:0000313" key="4">
    <source>
        <dbReference type="Proteomes" id="UP000831880"/>
    </source>
</evidence>
<dbReference type="Proteomes" id="UP000831880">
    <property type="component" value="Chromosome"/>
</dbReference>
<evidence type="ECO:0000256" key="1">
    <source>
        <dbReference type="SAM" id="MobiDB-lite"/>
    </source>
</evidence>
<dbReference type="EMBL" id="CP095074">
    <property type="protein sequence ID" value="UOQ91446.1"/>
    <property type="molecule type" value="Genomic_DNA"/>
</dbReference>
<accession>A0ABY4GU31</accession>
<gene>
    <name evidence="3" type="ORF">MUO14_12705</name>
</gene>
<organism evidence="3 4">
    <name type="scientific">Halobacillus shinanisalinarum</name>
    <dbReference type="NCBI Taxonomy" id="2932258"/>
    <lineage>
        <taxon>Bacteria</taxon>
        <taxon>Bacillati</taxon>
        <taxon>Bacillota</taxon>
        <taxon>Bacilli</taxon>
        <taxon>Bacillales</taxon>
        <taxon>Bacillaceae</taxon>
        <taxon>Halobacillus</taxon>
    </lineage>
</organism>
<evidence type="ECO:0000259" key="2">
    <source>
        <dbReference type="Pfam" id="PF14657"/>
    </source>
</evidence>
<keyword evidence="3" id="KW-0238">DNA-binding</keyword>
<sequence>MAYYRKRGKTWSYTIDVGIDPSTGKRKQISKGDLRERRMLS</sequence>
<feature type="compositionally biased region" description="Basic and acidic residues" evidence="1">
    <location>
        <begin position="30"/>
        <end position="41"/>
    </location>
</feature>
<feature type="domain" description="AP2-like integrase N-terminal" evidence="2">
    <location>
        <begin position="10"/>
        <end position="32"/>
    </location>
</feature>
<protein>
    <submittedName>
        <fullName evidence="3">Arm DNA-binding domain-containing protein</fullName>
    </submittedName>
</protein>
<feature type="region of interest" description="Disordered" evidence="1">
    <location>
        <begin position="22"/>
        <end position="41"/>
    </location>
</feature>